<evidence type="ECO:0000313" key="3">
    <source>
        <dbReference type="EMBL" id="MBB3701960.1"/>
    </source>
</evidence>
<keyword evidence="1" id="KW-0812">Transmembrane</keyword>
<sequence>MTVKEFFKKVCSKSIVGNILAMILLTVLLIVGVSSFLGVYTRHGQEVTVPDLRGKSYEVAVAELNDMGLKAEVRDTGYVRTLPPNSVLDQSIRPGVKVKAGRVIEFTINAASARAVAIPDIADNCSLREAEAKLQVMGFKLTAPKYVTGDKDWVYGIEVNGRNVVKGQRVSVDVPLTLVVGDGNSQDEYNGNDSLDYVINGPSEAELDAMRSLYENNDYDSIHISE</sequence>
<feature type="transmembrane region" description="Helical" evidence="1">
    <location>
        <begin position="20"/>
        <end position="40"/>
    </location>
</feature>
<dbReference type="CDD" id="cd06577">
    <property type="entry name" value="PASTA_pknB"/>
    <property type="match status" value="1"/>
</dbReference>
<dbReference type="InterPro" id="IPR005543">
    <property type="entry name" value="PASTA_dom"/>
</dbReference>
<dbReference type="EMBL" id="JACICA010000001">
    <property type="protein sequence ID" value="MBB3701960.1"/>
    <property type="molecule type" value="Genomic_DNA"/>
</dbReference>
<dbReference type="RefSeq" id="WP_183694238.1">
    <property type="nucleotide sequence ID" value="NZ_JACICA010000001.1"/>
</dbReference>
<name>A0A7W5XXA0_9BACT</name>
<keyword evidence="1" id="KW-0472">Membrane</keyword>
<accession>A0A7W5XXA0</accession>
<evidence type="ECO:0000259" key="2">
    <source>
        <dbReference type="PROSITE" id="PS51178"/>
    </source>
</evidence>
<protein>
    <submittedName>
        <fullName evidence="3">Beta-lactam-binding protein with PASTA domain</fullName>
    </submittedName>
</protein>
<proteinExistence type="predicted"/>
<feature type="domain" description="PASTA" evidence="2">
    <location>
        <begin position="44"/>
        <end position="110"/>
    </location>
</feature>
<evidence type="ECO:0000256" key="1">
    <source>
        <dbReference type="SAM" id="Phobius"/>
    </source>
</evidence>
<organism evidence="3 4">
    <name type="scientific">Alloprevotella rava</name>
    <dbReference type="NCBI Taxonomy" id="671218"/>
    <lineage>
        <taxon>Bacteria</taxon>
        <taxon>Pseudomonadati</taxon>
        <taxon>Bacteroidota</taxon>
        <taxon>Bacteroidia</taxon>
        <taxon>Bacteroidales</taxon>
        <taxon>Prevotellaceae</taxon>
        <taxon>Alloprevotella</taxon>
    </lineage>
</organism>
<dbReference type="PROSITE" id="PS51178">
    <property type="entry name" value="PASTA"/>
    <property type="match status" value="2"/>
</dbReference>
<keyword evidence="1" id="KW-1133">Transmembrane helix</keyword>
<dbReference type="SMART" id="SM00740">
    <property type="entry name" value="PASTA"/>
    <property type="match status" value="1"/>
</dbReference>
<comment type="caution">
    <text evidence="3">The sequence shown here is derived from an EMBL/GenBank/DDBJ whole genome shotgun (WGS) entry which is preliminary data.</text>
</comment>
<dbReference type="Gene3D" id="3.30.10.20">
    <property type="match status" value="1"/>
</dbReference>
<dbReference type="Pfam" id="PF03793">
    <property type="entry name" value="PASTA"/>
    <property type="match status" value="1"/>
</dbReference>
<feature type="domain" description="PASTA" evidence="2">
    <location>
        <begin position="112"/>
        <end position="182"/>
    </location>
</feature>
<dbReference type="Proteomes" id="UP000541425">
    <property type="component" value="Unassembled WGS sequence"/>
</dbReference>
<dbReference type="AlphaFoldDB" id="A0A7W5XXA0"/>
<dbReference type="SUPFAM" id="SSF54184">
    <property type="entry name" value="Penicillin-binding protein 2x (pbp-2x), c-terminal domain"/>
    <property type="match status" value="1"/>
</dbReference>
<reference evidence="3 4" key="1">
    <citation type="submission" date="2020-08" db="EMBL/GenBank/DDBJ databases">
        <title>Genomic Encyclopedia of Type Strains, Phase IV (KMG-IV): sequencing the most valuable type-strain genomes for metagenomic binning, comparative biology and taxonomic classification.</title>
        <authorList>
            <person name="Goeker M."/>
        </authorList>
    </citation>
    <scope>NUCLEOTIDE SEQUENCE [LARGE SCALE GENOMIC DNA]</scope>
    <source>
        <strain evidence="3 4">DSM 22548</strain>
    </source>
</reference>
<gene>
    <name evidence="3" type="ORF">FHS60_000402</name>
</gene>
<evidence type="ECO:0000313" key="4">
    <source>
        <dbReference type="Proteomes" id="UP000541425"/>
    </source>
</evidence>